<dbReference type="CDD" id="cd13532">
    <property type="entry name" value="PBP2_PDT_like"/>
    <property type="match status" value="1"/>
</dbReference>
<dbReference type="InterPro" id="IPR018528">
    <property type="entry name" value="Preph_deHydtase_CS"/>
</dbReference>
<comment type="pathway">
    <text evidence="1">Amino-acid biosynthesis; L-phenylalanine biosynthesis; phenylpyruvate from prephenate: step 1/1.</text>
</comment>
<dbReference type="Gene3D" id="3.40.190.10">
    <property type="entry name" value="Periplasmic binding protein-like II"/>
    <property type="match status" value="2"/>
</dbReference>
<dbReference type="GO" id="GO:0004664">
    <property type="term" value="F:prephenate dehydratase activity"/>
    <property type="evidence" value="ECO:0007669"/>
    <property type="project" value="UniProtKB-EC"/>
</dbReference>
<comment type="catalytic activity">
    <reaction evidence="7">
        <text>prephenate + H(+) = 3-phenylpyruvate + CO2 + H2O</text>
        <dbReference type="Rhea" id="RHEA:21648"/>
        <dbReference type="ChEBI" id="CHEBI:15377"/>
        <dbReference type="ChEBI" id="CHEBI:15378"/>
        <dbReference type="ChEBI" id="CHEBI:16526"/>
        <dbReference type="ChEBI" id="CHEBI:18005"/>
        <dbReference type="ChEBI" id="CHEBI:29934"/>
        <dbReference type="EC" id="4.2.1.51"/>
    </reaction>
</comment>
<keyword evidence="6" id="KW-0456">Lyase</keyword>
<evidence type="ECO:0000256" key="2">
    <source>
        <dbReference type="ARBA" id="ARBA00013147"/>
    </source>
</evidence>
<evidence type="ECO:0000313" key="12">
    <source>
        <dbReference type="Proteomes" id="UP000178017"/>
    </source>
</evidence>
<keyword evidence="4" id="KW-0057">Aromatic amino acid biosynthesis</keyword>
<dbReference type="NCBIfam" id="NF008865">
    <property type="entry name" value="PRK11898.1"/>
    <property type="match status" value="1"/>
</dbReference>
<dbReference type="UniPathway" id="UPA00121">
    <property type="reaction ID" value="UER00345"/>
</dbReference>
<accession>A0A1F5MIT9</accession>
<dbReference type="SUPFAM" id="SSF55021">
    <property type="entry name" value="ACT-like"/>
    <property type="match status" value="1"/>
</dbReference>
<dbReference type="GO" id="GO:0009094">
    <property type="term" value="P:L-phenylalanine biosynthetic process"/>
    <property type="evidence" value="ECO:0007669"/>
    <property type="project" value="UniProtKB-UniPathway"/>
</dbReference>
<evidence type="ECO:0000256" key="6">
    <source>
        <dbReference type="ARBA" id="ARBA00023239"/>
    </source>
</evidence>
<dbReference type="PROSITE" id="PS00857">
    <property type="entry name" value="PREPHENATE_DEHYDR_1"/>
    <property type="match status" value="1"/>
</dbReference>
<dbReference type="SUPFAM" id="SSF53850">
    <property type="entry name" value="Periplasmic binding protein-like II"/>
    <property type="match status" value="1"/>
</dbReference>
<evidence type="ECO:0000256" key="5">
    <source>
        <dbReference type="ARBA" id="ARBA00023222"/>
    </source>
</evidence>
<evidence type="ECO:0000256" key="8">
    <source>
        <dbReference type="PIRSR" id="PIRSR001500-2"/>
    </source>
</evidence>
<keyword evidence="5" id="KW-0584">Phenylalanine biosynthesis</keyword>
<dbReference type="PANTHER" id="PTHR21022">
    <property type="entry name" value="PREPHENATE DEHYDRATASE P PROTEIN"/>
    <property type="match status" value="1"/>
</dbReference>
<evidence type="ECO:0000256" key="1">
    <source>
        <dbReference type="ARBA" id="ARBA00004741"/>
    </source>
</evidence>
<dbReference type="InterPro" id="IPR045865">
    <property type="entry name" value="ACT-like_dom_sf"/>
</dbReference>
<dbReference type="InterPro" id="IPR002912">
    <property type="entry name" value="ACT_dom"/>
</dbReference>
<organism evidence="11 12">
    <name type="scientific">Candidatus Daviesbacteria bacterium RIFCSPLOWO2_01_FULL_40_24</name>
    <dbReference type="NCBI Taxonomy" id="1797787"/>
    <lineage>
        <taxon>Bacteria</taxon>
        <taxon>Candidatus Daviesiibacteriota</taxon>
    </lineage>
</organism>
<evidence type="ECO:0000259" key="10">
    <source>
        <dbReference type="PROSITE" id="PS51671"/>
    </source>
</evidence>
<dbReference type="InterPro" id="IPR001086">
    <property type="entry name" value="Preph_deHydtase"/>
</dbReference>
<proteinExistence type="predicted"/>
<dbReference type="Pfam" id="PF00800">
    <property type="entry name" value="PDT"/>
    <property type="match status" value="1"/>
</dbReference>
<dbReference type="PROSITE" id="PS51171">
    <property type="entry name" value="PREPHENATE_DEHYDR_3"/>
    <property type="match status" value="1"/>
</dbReference>
<dbReference type="Proteomes" id="UP000178017">
    <property type="component" value="Unassembled WGS sequence"/>
</dbReference>
<dbReference type="Pfam" id="PF01842">
    <property type="entry name" value="ACT"/>
    <property type="match status" value="1"/>
</dbReference>
<dbReference type="GO" id="GO:0005737">
    <property type="term" value="C:cytoplasm"/>
    <property type="evidence" value="ECO:0007669"/>
    <property type="project" value="TreeGrafter"/>
</dbReference>
<evidence type="ECO:0000256" key="3">
    <source>
        <dbReference type="ARBA" id="ARBA00022605"/>
    </source>
</evidence>
<name>A0A1F5MIT9_9BACT</name>
<dbReference type="PROSITE" id="PS51671">
    <property type="entry name" value="ACT"/>
    <property type="match status" value="1"/>
</dbReference>
<feature type="domain" description="Prephenate dehydratase" evidence="9">
    <location>
        <begin position="11"/>
        <end position="188"/>
    </location>
</feature>
<dbReference type="PIRSF" id="PIRSF001500">
    <property type="entry name" value="Chor_mut_pdt_Ppr"/>
    <property type="match status" value="1"/>
</dbReference>
<protein>
    <recommendedName>
        <fullName evidence="2">prephenate dehydratase</fullName>
        <ecNumber evidence="2">4.2.1.51</ecNumber>
    </recommendedName>
</protein>
<dbReference type="AlphaFoldDB" id="A0A1F5MIT9"/>
<feature type="domain" description="ACT" evidence="10">
    <location>
        <begin position="201"/>
        <end position="278"/>
    </location>
</feature>
<evidence type="ECO:0000256" key="4">
    <source>
        <dbReference type="ARBA" id="ARBA00023141"/>
    </source>
</evidence>
<dbReference type="Gene3D" id="3.30.70.260">
    <property type="match status" value="1"/>
</dbReference>
<dbReference type="PANTHER" id="PTHR21022:SF19">
    <property type="entry name" value="PREPHENATE DEHYDRATASE-RELATED"/>
    <property type="match status" value="1"/>
</dbReference>
<evidence type="ECO:0000259" key="9">
    <source>
        <dbReference type="PROSITE" id="PS51171"/>
    </source>
</evidence>
<evidence type="ECO:0000256" key="7">
    <source>
        <dbReference type="ARBA" id="ARBA00047848"/>
    </source>
</evidence>
<sequence>MEVAPSRLQLRVGCLGPAGTYTETARHNLLGDYLSQMESKFLPSNSAVIQKVEDGELDLGVVPVENSTEGDVVEVLRELNYAKRVRILAETILGIKHSLIGRLGVSLEQIRSHPQALAQCRSFLLKNYPTVSQQQSLSTTAAVEAAVIDNKIAAIASSRAAEIYGLSTIAEDIGDIVGNSTRFLVIGRGETSPTGYDATALIFTPVNDQVGILAKCLTLFSSYGINLTKIDSRPTGALREYDFLVTLDGHIQDSAVKGAVTELRTKYCPSLRVLGSYRRSVGL</sequence>
<dbReference type="CDD" id="cd04905">
    <property type="entry name" value="ACT_CM-PDT"/>
    <property type="match status" value="1"/>
</dbReference>
<dbReference type="EMBL" id="MFDO01000023">
    <property type="protein sequence ID" value="OGE65200.1"/>
    <property type="molecule type" value="Genomic_DNA"/>
</dbReference>
<evidence type="ECO:0000313" key="11">
    <source>
        <dbReference type="EMBL" id="OGE65200.1"/>
    </source>
</evidence>
<reference evidence="11 12" key="1">
    <citation type="journal article" date="2016" name="Nat. Commun.">
        <title>Thousands of microbial genomes shed light on interconnected biogeochemical processes in an aquifer system.</title>
        <authorList>
            <person name="Anantharaman K."/>
            <person name="Brown C.T."/>
            <person name="Hug L.A."/>
            <person name="Sharon I."/>
            <person name="Castelle C.J."/>
            <person name="Probst A.J."/>
            <person name="Thomas B.C."/>
            <person name="Singh A."/>
            <person name="Wilkins M.J."/>
            <person name="Karaoz U."/>
            <person name="Brodie E.L."/>
            <person name="Williams K.H."/>
            <person name="Hubbard S.S."/>
            <person name="Banfield J.F."/>
        </authorList>
    </citation>
    <scope>NUCLEOTIDE SEQUENCE [LARGE SCALE GENOMIC DNA]</scope>
</reference>
<feature type="site" description="Essential for prephenate dehydratase activity" evidence="8">
    <location>
        <position position="181"/>
    </location>
</feature>
<keyword evidence="3" id="KW-0028">Amino-acid biosynthesis</keyword>
<gene>
    <name evidence="11" type="ORF">A3B49_01490</name>
</gene>
<dbReference type="EC" id="4.2.1.51" evidence="2"/>
<comment type="caution">
    <text evidence="11">The sequence shown here is derived from an EMBL/GenBank/DDBJ whole genome shotgun (WGS) entry which is preliminary data.</text>
</comment>
<dbReference type="InterPro" id="IPR008242">
    <property type="entry name" value="Chor_mutase/pphenate_deHydtase"/>
</dbReference>